<dbReference type="Proteomes" id="UP000305948">
    <property type="component" value="Unassembled WGS sequence"/>
</dbReference>
<feature type="compositionally biased region" description="Basic and acidic residues" evidence="1">
    <location>
        <begin position="85"/>
        <end position="121"/>
    </location>
</feature>
<sequence length="137" mass="15503">MDQSGHYIPHHRQPQLFQPPPVNLPPPSQLHLPMPSFSRSNTLPPIPNIPANPRFPSSYQLSPPASTTLPPLPSSSSWSSHRTSSSREEVYAPHRSDHGRQDSVKRETRDQQPQHDHKDTTEDGMPTTSDFVKKLYK</sequence>
<evidence type="ECO:0000256" key="1">
    <source>
        <dbReference type="SAM" id="MobiDB-lite"/>
    </source>
</evidence>
<evidence type="ECO:0000313" key="2">
    <source>
        <dbReference type="EMBL" id="TFK46622.1"/>
    </source>
</evidence>
<evidence type="ECO:0000313" key="3">
    <source>
        <dbReference type="Proteomes" id="UP000305948"/>
    </source>
</evidence>
<protein>
    <submittedName>
        <fullName evidence="2">Uncharacterized protein</fullName>
    </submittedName>
</protein>
<gene>
    <name evidence="2" type="ORF">OE88DRAFT_875834</name>
</gene>
<proteinExistence type="predicted"/>
<feature type="compositionally biased region" description="Pro residues" evidence="1">
    <location>
        <begin position="17"/>
        <end position="28"/>
    </location>
</feature>
<feature type="compositionally biased region" description="Low complexity" evidence="1">
    <location>
        <begin position="61"/>
        <end position="83"/>
    </location>
</feature>
<keyword evidence="3" id="KW-1185">Reference proteome</keyword>
<feature type="region of interest" description="Disordered" evidence="1">
    <location>
        <begin position="1"/>
        <end position="137"/>
    </location>
</feature>
<accession>A0A5C3MMI5</accession>
<dbReference type="EMBL" id="ML213528">
    <property type="protein sequence ID" value="TFK46622.1"/>
    <property type="molecule type" value="Genomic_DNA"/>
</dbReference>
<reference evidence="2 3" key="1">
    <citation type="journal article" date="2019" name="Nat. Ecol. Evol.">
        <title>Megaphylogeny resolves global patterns of mushroom evolution.</title>
        <authorList>
            <person name="Varga T."/>
            <person name="Krizsan K."/>
            <person name="Foldi C."/>
            <person name="Dima B."/>
            <person name="Sanchez-Garcia M."/>
            <person name="Sanchez-Ramirez S."/>
            <person name="Szollosi G.J."/>
            <person name="Szarkandi J.G."/>
            <person name="Papp V."/>
            <person name="Albert L."/>
            <person name="Andreopoulos W."/>
            <person name="Angelini C."/>
            <person name="Antonin V."/>
            <person name="Barry K.W."/>
            <person name="Bougher N.L."/>
            <person name="Buchanan P."/>
            <person name="Buyck B."/>
            <person name="Bense V."/>
            <person name="Catcheside P."/>
            <person name="Chovatia M."/>
            <person name="Cooper J."/>
            <person name="Damon W."/>
            <person name="Desjardin D."/>
            <person name="Finy P."/>
            <person name="Geml J."/>
            <person name="Haridas S."/>
            <person name="Hughes K."/>
            <person name="Justo A."/>
            <person name="Karasinski D."/>
            <person name="Kautmanova I."/>
            <person name="Kiss B."/>
            <person name="Kocsube S."/>
            <person name="Kotiranta H."/>
            <person name="LaButti K.M."/>
            <person name="Lechner B.E."/>
            <person name="Liimatainen K."/>
            <person name="Lipzen A."/>
            <person name="Lukacs Z."/>
            <person name="Mihaltcheva S."/>
            <person name="Morgado L.N."/>
            <person name="Niskanen T."/>
            <person name="Noordeloos M.E."/>
            <person name="Ohm R.A."/>
            <person name="Ortiz-Santana B."/>
            <person name="Ovrebo C."/>
            <person name="Racz N."/>
            <person name="Riley R."/>
            <person name="Savchenko A."/>
            <person name="Shiryaev A."/>
            <person name="Soop K."/>
            <person name="Spirin V."/>
            <person name="Szebenyi C."/>
            <person name="Tomsovsky M."/>
            <person name="Tulloss R.E."/>
            <person name="Uehling J."/>
            <person name="Grigoriev I.V."/>
            <person name="Vagvolgyi C."/>
            <person name="Papp T."/>
            <person name="Martin F.M."/>
            <person name="Miettinen O."/>
            <person name="Hibbett D.S."/>
            <person name="Nagy L.G."/>
        </authorList>
    </citation>
    <scope>NUCLEOTIDE SEQUENCE [LARGE SCALE GENOMIC DNA]</scope>
    <source>
        <strain evidence="2 3">OMC1185</strain>
    </source>
</reference>
<dbReference type="AlphaFoldDB" id="A0A5C3MMI5"/>
<organism evidence="2 3">
    <name type="scientific">Heliocybe sulcata</name>
    <dbReference type="NCBI Taxonomy" id="5364"/>
    <lineage>
        <taxon>Eukaryota</taxon>
        <taxon>Fungi</taxon>
        <taxon>Dikarya</taxon>
        <taxon>Basidiomycota</taxon>
        <taxon>Agaricomycotina</taxon>
        <taxon>Agaricomycetes</taxon>
        <taxon>Gloeophyllales</taxon>
        <taxon>Gloeophyllaceae</taxon>
        <taxon>Heliocybe</taxon>
    </lineage>
</organism>
<name>A0A5C3MMI5_9AGAM</name>
<dbReference type="STRING" id="5364.A0A5C3MMI5"/>